<dbReference type="AlphaFoldDB" id="A0A937W355"/>
<dbReference type="InterPro" id="IPR011006">
    <property type="entry name" value="CheY-like_superfamily"/>
</dbReference>
<evidence type="ECO:0000259" key="3">
    <source>
        <dbReference type="PROSITE" id="PS50110"/>
    </source>
</evidence>
<dbReference type="CDD" id="cd00156">
    <property type="entry name" value="REC"/>
    <property type="match status" value="1"/>
</dbReference>
<evidence type="ECO:0000313" key="5">
    <source>
        <dbReference type="Proteomes" id="UP000712673"/>
    </source>
</evidence>
<protein>
    <submittedName>
        <fullName evidence="4">Response regulator</fullName>
    </submittedName>
</protein>
<proteinExistence type="predicted"/>
<dbReference type="Proteomes" id="UP000712673">
    <property type="component" value="Unassembled WGS sequence"/>
</dbReference>
<dbReference type="InterPro" id="IPR001789">
    <property type="entry name" value="Sig_transdc_resp-reg_receiver"/>
</dbReference>
<reference evidence="4" key="1">
    <citation type="submission" date="2019-03" db="EMBL/GenBank/DDBJ databases">
        <title>Lake Tanganyika Metagenome-Assembled Genomes (MAGs).</title>
        <authorList>
            <person name="Tran P."/>
        </authorList>
    </citation>
    <scope>NUCLEOTIDE SEQUENCE</scope>
    <source>
        <strain evidence="4">K_DeepCast_65m_m2_066</strain>
    </source>
</reference>
<evidence type="ECO:0000313" key="4">
    <source>
        <dbReference type="EMBL" id="MBM3226099.1"/>
    </source>
</evidence>
<gene>
    <name evidence="4" type="ORF">FJZ47_20215</name>
</gene>
<dbReference type="PANTHER" id="PTHR44591:SF23">
    <property type="entry name" value="CHEY SUBFAMILY"/>
    <property type="match status" value="1"/>
</dbReference>
<dbReference type="GO" id="GO:0000160">
    <property type="term" value="P:phosphorelay signal transduction system"/>
    <property type="evidence" value="ECO:0007669"/>
    <property type="project" value="InterPro"/>
</dbReference>
<dbReference type="InterPro" id="IPR050595">
    <property type="entry name" value="Bact_response_regulator"/>
</dbReference>
<accession>A0A937W355</accession>
<evidence type="ECO:0000256" key="2">
    <source>
        <dbReference type="PROSITE-ProRule" id="PRU00169"/>
    </source>
</evidence>
<dbReference type="Gene3D" id="3.40.50.2300">
    <property type="match status" value="1"/>
</dbReference>
<evidence type="ECO:0000256" key="1">
    <source>
        <dbReference type="ARBA" id="ARBA00022553"/>
    </source>
</evidence>
<name>A0A937W355_UNCTE</name>
<dbReference type="PANTHER" id="PTHR44591">
    <property type="entry name" value="STRESS RESPONSE REGULATOR PROTEIN 1"/>
    <property type="match status" value="1"/>
</dbReference>
<feature type="modified residue" description="4-aspartylphosphate" evidence="2">
    <location>
        <position position="52"/>
    </location>
</feature>
<feature type="domain" description="Response regulatory" evidence="3">
    <location>
        <begin position="3"/>
        <end position="120"/>
    </location>
</feature>
<dbReference type="Pfam" id="PF00072">
    <property type="entry name" value="Response_reg"/>
    <property type="match status" value="1"/>
</dbReference>
<organism evidence="4 5">
    <name type="scientific">Tectimicrobiota bacterium</name>
    <dbReference type="NCBI Taxonomy" id="2528274"/>
    <lineage>
        <taxon>Bacteria</taxon>
        <taxon>Pseudomonadati</taxon>
        <taxon>Nitrospinota/Tectimicrobiota group</taxon>
        <taxon>Candidatus Tectimicrobiota</taxon>
    </lineage>
</organism>
<dbReference type="PROSITE" id="PS50110">
    <property type="entry name" value="RESPONSE_REGULATORY"/>
    <property type="match status" value="1"/>
</dbReference>
<dbReference type="SMART" id="SM00448">
    <property type="entry name" value="REC"/>
    <property type="match status" value="1"/>
</dbReference>
<dbReference type="EMBL" id="VGLS01000787">
    <property type="protein sequence ID" value="MBM3226099.1"/>
    <property type="molecule type" value="Genomic_DNA"/>
</dbReference>
<sequence length="126" mass="14050">MACILLIDDDPQVRTIFRQILERAGYEVQEARDGRLGVQCYRATPVDLVITDILMPEQEGLKTIQELRQLCPTVKIIAISGGSRQMLMDFLPIAEMLGAQRALHKPVRRTTLLAAVQEVLGHKAVA</sequence>
<comment type="caution">
    <text evidence="4">The sequence shown here is derived from an EMBL/GenBank/DDBJ whole genome shotgun (WGS) entry which is preliminary data.</text>
</comment>
<dbReference type="SUPFAM" id="SSF52172">
    <property type="entry name" value="CheY-like"/>
    <property type="match status" value="1"/>
</dbReference>
<keyword evidence="1 2" id="KW-0597">Phosphoprotein</keyword>